<dbReference type="InterPro" id="IPR011047">
    <property type="entry name" value="Quinoprotein_ADH-like_sf"/>
</dbReference>
<sequence length="553" mass="57745">MSAHGTIPASPGSWRGVAAAVADLIASGALIAATLALVASFVFPQWLMSYGHSPRTALPWQLLAGAVLVVFLWWRHTTWAVTAAGGVAAGAGLTILLIGVDHFAPGGAGVGGRSTLTVLALFLLAVHGLLAPVVTGPDDRRDSVWWPAVGTAAGVALSVPMVWAAVVPIPAHLNDHQRVATSARQPTFSTELTGKPAGAGDRAVTLASSAQGTVTVRTAQSGPDGSSKAPPRMVVEGRTGPTSRLSGEQRALWQFARDGAELLGTPVIGGNSVYLRYAQWGALGTDKPTPRNVKAAGKRIVALGLSSGRKIGEFDPPSRDHVLVGAGTDYLVFTRGDEVVTQVTVTDSHGTPRWSTAWQEQRNWPDDSCGYAAAVAAGDGVLVSVQCDRLPLRVELRDAVSGGTRWAGTVTGTTGICGASAVDTGSTLVIATCGASTGDTRGPLVLAGFGDDGSQRWHLDLAEPYVTSYPRYRFYFYPAEYAVTYRQGSGVIVADNDGLTVIDPVTGKQLARHPITFPSDIHYPAVSVTTLGVIVHNARWDAGTNRSAPLWVD</sequence>
<dbReference type="AlphaFoldDB" id="A0A857KGB4"/>
<accession>A0A857KGB4</accession>
<gene>
    <name evidence="1" type="ORF">GII30_05415</name>
</gene>
<organism evidence="1">
    <name type="scientific">Gordonia amarae</name>
    <dbReference type="NCBI Taxonomy" id="36821"/>
    <lineage>
        <taxon>Bacteria</taxon>
        <taxon>Bacillati</taxon>
        <taxon>Actinomycetota</taxon>
        <taxon>Actinomycetes</taxon>
        <taxon>Mycobacteriales</taxon>
        <taxon>Gordoniaceae</taxon>
        <taxon>Gordonia</taxon>
    </lineage>
</organism>
<protein>
    <submittedName>
        <fullName evidence="1">Uncharacterized protein</fullName>
    </submittedName>
</protein>
<dbReference type="RefSeq" id="WP_005190955.1">
    <property type="nucleotide sequence ID" value="NZ_CP045804.1"/>
</dbReference>
<name>A0A857KGB4_9ACTN</name>
<proteinExistence type="predicted"/>
<dbReference type="SUPFAM" id="SSF50998">
    <property type="entry name" value="Quinoprotein alcohol dehydrogenase-like"/>
    <property type="match status" value="1"/>
</dbReference>
<dbReference type="EMBL" id="CP045810">
    <property type="protein sequence ID" value="QHN38694.1"/>
    <property type="molecule type" value="Genomic_DNA"/>
</dbReference>
<evidence type="ECO:0000313" key="1">
    <source>
        <dbReference type="EMBL" id="QHN38694.1"/>
    </source>
</evidence>
<reference evidence="1" key="1">
    <citation type="journal article" date="2021" name="Nat. Microbiol.">
        <title>Cocultivation of an ultrasmall environmental parasitic bacterium with lytic ability against bacteria associated with wastewater foams.</title>
        <authorList>
            <person name="Batinovic S."/>
            <person name="Rose J.J.A."/>
            <person name="Ratcliffe J."/>
            <person name="Seviour R.J."/>
            <person name="Petrovski S."/>
        </authorList>
    </citation>
    <scope>NUCLEOTIDE SEQUENCE</scope>
    <source>
        <strain evidence="1">CON44</strain>
    </source>
</reference>